<dbReference type="OrthoDB" id="2553859at2759"/>
<feature type="region of interest" description="Disordered" evidence="1">
    <location>
        <begin position="65"/>
        <end position="94"/>
    </location>
</feature>
<sequence length="94" mass="10559">MAAITITYELHPPQDTPIENLTAQKTHTSLISNTSANQKAYYEGVRQAIAQAKSTLGEELTVWRDAVGNREQTKEVKAPKKDEEEDEEEEEQEG</sequence>
<feature type="compositionally biased region" description="Basic and acidic residues" evidence="1">
    <location>
        <begin position="67"/>
        <end position="82"/>
    </location>
</feature>
<protein>
    <submittedName>
        <fullName evidence="2">Uncharacterized protein</fullName>
    </submittedName>
</protein>
<name>A0A8E2DK70_9APHY</name>
<gene>
    <name evidence="2" type="ORF">OBBRIDRAFT_651934</name>
</gene>
<keyword evidence="3" id="KW-1185">Reference proteome</keyword>
<feature type="compositionally biased region" description="Acidic residues" evidence="1">
    <location>
        <begin position="83"/>
        <end position="94"/>
    </location>
</feature>
<organism evidence="2 3">
    <name type="scientific">Obba rivulosa</name>
    <dbReference type="NCBI Taxonomy" id="1052685"/>
    <lineage>
        <taxon>Eukaryota</taxon>
        <taxon>Fungi</taxon>
        <taxon>Dikarya</taxon>
        <taxon>Basidiomycota</taxon>
        <taxon>Agaricomycotina</taxon>
        <taxon>Agaricomycetes</taxon>
        <taxon>Polyporales</taxon>
        <taxon>Gelatoporiaceae</taxon>
        <taxon>Obba</taxon>
    </lineage>
</organism>
<dbReference type="Proteomes" id="UP000250043">
    <property type="component" value="Unassembled WGS sequence"/>
</dbReference>
<evidence type="ECO:0000313" key="3">
    <source>
        <dbReference type="Proteomes" id="UP000250043"/>
    </source>
</evidence>
<accession>A0A8E2DK70</accession>
<reference evidence="2 3" key="1">
    <citation type="submission" date="2016-07" db="EMBL/GenBank/DDBJ databases">
        <title>Draft genome of the white-rot fungus Obba rivulosa 3A-2.</title>
        <authorList>
            <consortium name="DOE Joint Genome Institute"/>
            <person name="Miettinen O."/>
            <person name="Riley R."/>
            <person name="Acob R."/>
            <person name="Barry K."/>
            <person name="Cullen D."/>
            <person name="De Vries R."/>
            <person name="Hainaut M."/>
            <person name="Hatakka A."/>
            <person name="Henrissat B."/>
            <person name="Hilden K."/>
            <person name="Kuo R."/>
            <person name="Labutti K."/>
            <person name="Lipzen A."/>
            <person name="Makela M.R."/>
            <person name="Sandor L."/>
            <person name="Spatafora J.W."/>
            <person name="Grigoriev I.V."/>
            <person name="Hibbett D.S."/>
        </authorList>
    </citation>
    <scope>NUCLEOTIDE SEQUENCE [LARGE SCALE GENOMIC DNA]</scope>
    <source>
        <strain evidence="2 3">3A-2</strain>
    </source>
</reference>
<evidence type="ECO:0000256" key="1">
    <source>
        <dbReference type="SAM" id="MobiDB-lite"/>
    </source>
</evidence>
<proteinExistence type="predicted"/>
<evidence type="ECO:0000313" key="2">
    <source>
        <dbReference type="EMBL" id="OCH89756.1"/>
    </source>
</evidence>
<dbReference type="EMBL" id="KV722420">
    <property type="protein sequence ID" value="OCH89756.1"/>
    <property type="molecule type" value="Genomic_DNA"/>
</dbReference>
<dbReference type="AlphaFoldDB" id="A0A8E2DK70"/>